<dbReference type="AlphaFoldDB" id="A0A0P9UUY9"/>
<organism evidence="1 2">
    <name type="scientific">Pseudomonas meliae</name>
    <dbReference type="NCBI Taxonomy" id="86176"/>
    <lineage>
        <taxon>Bacteria</taxon>
        <taxon>Pseudomonadati</taxon>
        <taxon>Pseudomonadota</taxon>
        <taxon>Gammaproteobacteria</taxon>
        <taxon>Pseudomonadales</taxon>
        <taxon>Pseudomonadaceae</taxon>
        <taxon>Pseudomonas</taxon>
    </lineage>
</organism>
<reference evidence="1 2" key="1">
    <citation type="submission" date="2015-09" db="EMBL/GenBank/DDBJ databases">
        <title>Genome announcement of multiple Pseudomonas syringae strains.</title>
        <authorList>
            <person name="Thakur S."/>
            <person name="Wang P.W."/>
            <person name="Gong Y."/>
            <person name="Weir B.S."/>
            <person name="Guttman D.S."/>
        </authorList>
    </citation>
    <scope>NUCLEOTIDE SEQUENCE [LARGE SCALE GENOMIC DNA]</scope>
    <source>
        <strain evidence="1 2">ICMP6289</strain>
    </source>
</reference>
<protein>
    <submittedName>
        <fullName evidence="1">Uncharacterized protein</fullName>
    </submittedName>
</protein>
<name>A0A0P9UUY9_9PSED</name>
<gene>
    <name evidence="1" type="ORF">ALO64_100479</name>
</gene>
<evidence type="ECO:0000313" key="1">
    <source>
        <dbReference type="EMBL" id="KPX92812.1"/>
    </source>
</evidence>
<dbReference type="Proteomes" id="UP000050455">
    <property type="component" value="Unassembled WGS sequence"/>
</dbReference>
<accession>A0A0P9UUY9</accession>
<sequence length="51" mass="5650">MHEHPSCALHFAVSCTMDIGQKEDCIDCIDCGDQEQALRIRIDADRTAGET</sequence>
<evidence type="ECO:0000313" key="2">
    <source>
        <dbReference type="Proteomes" id="UP000050455"/>
    </source>
</evidence>
<comment type="caution">
    <text evidence="1">The sequence shown here is derived from an EMBL/GenBank/DDBJ whole genome shotgun (WGS) entry which is preliminary data.</text>
</comment>
<dbReference type="PATRIC" id="fig|86176.4.peg.1688"/>
<keyword evidence="2" id="KW-1185">Reference proteome</keyword>
<dbReference type="EMBL" id="LJQT01000106">
    <property type="protein sequence ID" value="KPX92812.1"/>
    <property type="molecule type" value="Genomic_DNA"/>
</dbReference>
<proteinExistence type="predicted"/>